<proteinExistence type="inferred from homology"/>
<reference evidence="9 10" key="1">
    <citation type="journal article" date="2012" name="BMC Genomics">
        <title>Genomic sequence analysis and characterization of Sneathia amnii sp. nov.</title>
        <authorList>
            <consortium name="Vaginal Microbiome Consortium (additional members)"/>
            <person name="Harwich M.D.Jr."/>
            <person name="Serrano M.G."/>
            <person name="Fettweis J.M."/>
            <person name="Alves J.M."/>
            <person name="Reimers M.A."/>
            <person name="Buck G.A."/>
            <person name="Jefferson K.K."/>
        </authorList>
    </citation>
    <scope>NUCLEOTIDE SEQUENCE [LARGE SCALE GENOMIC DNA]</scope>
    <source>
        <strain evidence="9 10">SN35</strain>
    </source>
</reference>
<keyword evidence="10" id="KW-1185">Reference proteome</keyword>
<dbReference type="UniPathway" id="UPA00219"/>
<feature type="domain" description="Mur ligase central" evidence="8">
    <location>
        <begin position="93"/>
        <end position="217"/>
    </location>
</feature>
<dbReference type="InterPro" id="IPR005762">
    <property type="entry name" value="MurD"/>
</dbReference>
<dbReference type="SUPFAM" id="SSF51984">
    <property type="entry name" value="MurCD N-terminal domain"/>
    <property type="match status" value="1"/>
</dbReference>
<dbReference type="HOGENOM" id="CLU_032540_0_0_0"/>
<keyword evidence="7" id="KW-0961">Cell wall biogenesis/degradation</keyword>
<evidence type="ECO:0000256" key="6">
    <source>
        <dbReference type="ARBA" id="ARBA00022840"/>
    </source>
</evidence>
<evidence type="ECO:0000256" key="5">
    <source>
        <dbReference type="ARBA" id="ARBA00022741"/>
    </source>
</evidence>
<keyword evidence="4 7" id="KW-0436">Ligase</keyword>
<dbReference type="GO" id="GO:0005524">
    <property type="term" value="F:ATP binding"/>
    <property type="evidence" value="ECO:0007669"/>
    <property type="project" value="UniProtKB-UniRule"/>
</dbReference>
<evidence type="ECO:0000256" key="2">
    <source>
        <dbReference type="ARBA" id="ARBA00004752"/>
    </source>
</evidence>
<keyword evidence="7" id="KW-0133">Cell shape</keyword>
<gene>
    <name evidence="7" type="primary">murD</name>
    <name evidence="9" type="ORF">VC03_00690</name>
</gene>
<dbReference type="InterPro" id="IPR013221">
    <property type="entry name" value="Mur_ligase_cen"/>
</dbReference>
<dbReference type="GO" id="GO:0008360">
    <property type="term" value="P:regulation of cell shape"/>
    <property type="evidence" value="ECO:0007669"/>
    <property type="project" value="UniProtKB-KW"/>
</dbReference>
<dbReference type="Gene3D" id="3.90.190.20">
    <property type="entry name" value="Mur ligase, C-terminal domain"/>
    <property type="match status" value="1"/>
</dbReference>
<dbReference type="EC" id="6.3.2.9" evidence="7"/>
<dbReference type="HAMAP" id="MF_00639">
    <property type="entry name" value="MurD"/>
    <property type="match status" value="1"/>
</dbReference>
<dbReference type="GO" id="GO:0051301">
    <property type="term" value="P:cell division"/>
    <property type="evidence" value="ECO:0007669"/>
    <property type="project" value="UniProtKB-KW"/>
</dbReference>
<dbReference type="PANTHER" id="PTHR43692">
    <property type="entry name" value="UDP-N-ACETYLMURAMOYLALANINE--D-GLUTAMATE LIGASE"/>
    <property type="match status" value="1"/>
</dbReference>
<keyword evidence="6 7" id="KW-0067">ATP-binding</keyword>
<dbReference type="SUPFAM" id="SSF53623">
    <property type="entry name" value="MurD-like peptide ligases, catalytic domain"/>
    <property type="match status" value="1"/>
</dbReference>
<comment type="similarity">
    <text evidence="7">Belongs to the MurCDEF family.</text>
</comment>
<dbReference type="OrthoDB" id="9809796at2"/>
<dbReference type="NCBIfam" id="TIGR01087">
    <property type="entry name" value="murD"/>
    <property type="match status" value="1"/>
</dbReference>
<dbReference type="InterPro" id="IPR036615">
    <property type="entry name" value="Mur_ligase_C_dom_sf"/>
</dbReference>
<keyword evidence="7" id="KW-0132">Cell division</keyword>
<dbReference type="Proteomes" id="UP000033103">
    <property type="component" value="Chromosome"/>
</dbReference>
<dbReference type="GO" id="GO:0008764">
    <property type="term" value="F:UDP-N-acetylmuramoylalanine-D-glutamate ligase activity"/>
    <property type="evidence" value="ECO:0007669"/>
    <property type="project" value="UniProtKB-UniRule"/>
</dbReference>
<dbReference type="GO" id="GO:0009252">
    <property type="term" value="P:peptidoglycan biosynthetic process"/>
    <property type="evidence" value="ECO:0007669"/>
    <property type="project" value="UniProtKB-UniRule"/>
</dbReference>
<feature type="binding site" evidence="7">
    <location>
        <begin position="95"/>
        <end position="101"/>
    </location>
    <ligand>
        <name>ATP</name>
        <dbReference type="ChEBI" id="CHEBI:30616"/>
    </ligand>
</feature>
<name>A0A0E3UTH5_9FUSO</name>
<dbReference type="AlphaFoldDB" id="A0A0E3UTH5"/>
<dbReference type="KEGG" id="sns:VC03_00690"/>
<evidence type="ECO:0000256" key="7">
    <source>
        <dbReference type="HAMAP-Rule" id="MF_00639"/>
    </source>
</evidence>
<dbReference type="GO" id="GO:0071555">
    <property type="term" value="P:cell wall organization"/>
    <property type="evidence" value="ECO:0007669"/>
    <property type="project" value="UniProtKB-KW"/>
</dbReference>
<dbReference type="SUPFAM" id="SSF53244">
    <property type="entry name" value="MurD-like peptide ligases, peptide-binding domain"/>
    <property type="match status" value="1"/>
</dbReference>
<evidence type="ECO:0000256" key="4">
    <source>
        <dbReference type="ARBA" id="ARBA00022598"/>
    </source>
</evidence>
<sequence>MKYVVFGLGISGKGARELLEKKGLEHIVVDDKYGIKSVDAMKMTNKDDVVVKSPGISWNNEYLKYCIKNGIKIISEIDLALKYINKKSKIIAITGTNGKTTTVTKLYELLVYAGYKASVGGNEGHSLAKIAVEHNDNDYIVLEMSSYQLENNPQIKPYIALITNLTPDHLLRYNSVDEYYMTKMNIFKNQDENDFAVINKEDKEFKRLFKGTKAKIVYMNDYRDLLDFKTNLHGEHNVQNMLNIIACSKIIGISDKVIKDFLSTTKPLEHRMEQFFKKEDTYFINDSKGTNVESSLVAIDTYMGKDLYLICGGQDKKIDNTKLFEAIYKANAFVYLIGENAHLYIEEFKKTSYNRYIDLKDLESVVKYIKENLPLKGEKYILLSPATASFDQYTSFEKRGEHFKNLVHKYFGGENV</sequence>
<accession>A0A0E3UTH5</accession>
<organism evidence="9 10">
    <name type="scientific">Sneathia vaginalis</name>
    <dbReference type="NCBI Taxonomy" id="187101"/>
    <lineage>
        <taxon>Bacteria</taxon>
        <taxon>Fusobacteriati</taxon>
        <taxon>Fusobacteriota</taxon>
        <taxon>Fusobacteriia</taxon>
        <taxon>Fusobacteriales</taxon>
        <taxon>Leptotrichiaceae</taxon>
        <taxon>Sneathia</taxon>
    </lineage>
</organism>
<dbReference type="Gene3D" id="3.40.1190.10">
    <property type="entry name" value="Mur-like, catalytic domain"/>
    <property type="match status" value="1"/>
</dbReference>
<keyword evidence="7" id="KW-0573">Peptidoglycan synthesis</keyword>
<dbReference type="GO" id="GO:0005737">
    <property type="term" value="C:cytoplasm"/>
    <property type="evidence" value="ECO:0007669"/>
    <property type="project" value="UniProtKB-SubCell"/>
</dbReference>
<evidence type="ECO:0000256" key="1">
    <source>
        <dbReference type="ARBA" id="ARBA00004496"/>
    </source>
</evidence>
<evidence type="ECO:0000256" key="3">
    <source>
        <dbReference type="ARBA" id="ARBA00022490"/>
    </source>
</evidence>
<comment type="catalytic activity">
    <reaction evidence="7">
        <text>UDP-N-acetyl-alpha-D-muramoyl-L-alanine + D-glutamate + ATP = UDP-N-acetyl-alpha-D-muramoyl-L-alanyl-D-glutamate + ADP + phosphate + H(+)</text>
        <dbReference type="Rhea" id="RHEA:16429"/>
        <dbReference type="ChEBI" id="CHEBI:15378"/>
        <dbReference type="ChEBI" id="CHEBI:29986"/>
        <dbReference type="ChEBI" id="CHEBI:30616"/>
        <dbReference type="ChEBI" id="CHEBI:43474"/>
        <dbReference type="ChEBI" id="CHEBI:83898"/>
        <dbReference type="ChEBI" id="CHEBI:83900"/>
        <dbReference type="ChEBI" id="CHEBI:456216"/>
        <dbReference type="EC" id="6.3.2.9"/>
    </reaction>
</comment>
<keyword evidence="5 7" id="KW-0547">Nucleotide-binding</keyword>
<dbReference type="PANTHER" id="PTHR43692:SF1">
    <property type="entry name" value="UDP-N-ACETYLMURAMOYLALANINE--D-GLUTAMATE LIGASE"/>
    <property type="match status" value="1"/>
</dbReference>
<evidence type="ECO:0000313" key="9">
    <source>
        <dbReference type="EMBL" id="AKC95109.1"/>
    </source>
</evidence>
<dbReference type="STRING" id="187101.VC03_00690"/>
<dbReference type="Gene3D" id="3.40.50.720">
    <property type="entry name" value="NAD(P)-binding Rossmann-like Domain"/>
    <property type="match status" value="1"/>
</dbReference>
<dbReference type="RefSeq" id="WP_046328215.1">
    <property type="nucleotide sequence ID" value="NZ_CP011280.1"/>
</dbReference>
<evidence type="ECO:0000259" key="8">
    <source>
        <dbReference type="Pfam" id="PF08245"/>
    </source>
</evidence>
<dbReference type="EMBL" id="CP011280">
    <property type="protein sequence ID" value="AKC95109.1"/>
    <property type="molecule type" value="Genomic_DNA"/>
</dbReference>
<comment type="pathway">
    <text evidence="2 7">Cell wall biogenesis; peptidoglycan biosynthesis.</text>
</comment>
<protein>
    <recommendedName>
        <fullName evidence="7">UDP-N-acetylmuramoylalanine--D-glutamate ligase</fullName>
        <ecNumber evidence="7">6.3.2.9</ecNumber>
    </recommendedName>
    <alternativeName>
        <fullName evidence="7">D-glutamic acid-adding enzyme</fullName>
    </alternativeName>
    <alternativeName>
        <fullName evidence="7">UDP-N-acetylmuramoyl-L-alanyl-D-glutamate synthetase</fullName>
    </alternativeName>
</protein>
<dbReference type="PATRIC" id="fig|1069640.6.peg.130"/>
<comment type="subcellular location">
    <subcellularLocation>
        <location evidence="1 7">Cytoplasm</location>
    </subcellularLocation>
</comment>
<evidence type="ECO:0000313" key="10">
    <source>
        <dbReference type="Proteomes" id="UP000033103"/>
    </source>
</evidence>
<dbReference type="Pfam" id="PF08245">
    <property type="entry name" value="Mur_ligase_M"/>
    <property type="match status" value="1"/>
</dbReference>
<comment type="function">
    <text evidence="7">Cell wall formation. Catalyzes the addition of glutamate to the nucleotide precursor UDP-N-acetylmuramoyl-L-alanine (UMA).</text>
</comment>
<keyword evidence="7" id="KW-0131">Cell cycle</keyword>
<keyword evidence="3 7" id="KW-0963">Cytoplasm</keyword>
<dbReference type="InterPro" id="IPR036565">
    <property type="entry name" value="Mur-like_cat_sf"/>
</dbReference>